<sequence>IHCCLEKCSLVEKPSYRALSYCWGDPMDTRAITVNDQIVKVTTNLEAALRQLKSRGFTKIWIDALCINQNDILERGLQVLRMGLIYSNALQVMAWLGPAETNNPREEDFFGTSENLRHHHIFSRPFWRRIWIVQEIAKAQSIEILYGDMMISWEEFNLRAPTSLIPPEISALKTFREHEIIQKTLGKRRQALCTALNSTLSFQASDKRDKIYALLGLTSDGAEIVPMPNYSQDEQDVFFEVTKAILLRHKEFAYL</sequence>
<accession>A0A6A6WU73</accession>
<feature type="non-terminal residue" evidence="2">
    <location>
        <position position="1"/>
    </location>
</feature>
<gene>
    <name evidence="2" type="ORF">K505DRAFT_210026</name>
</gene>
<dbReference type="EMBL" id="MU002294">
    <property type="protein sequence ID" value="KAF2787649.1"/>
    <property type="molecule type" value="Genomic_DNA"/>
</dbReference>
<organism evidence="2 3">
    <name type="scientific">Melanomma pulvis-pyrius CBS 109.77</name>
    <dbReference type="NCBI Taxonomy" id="1314802"/>
    <lineage>
        <taxon>Eukaryota</taxon>
        <taxon>Fungi</taxon>
        <taxon>Dikarya</taxon>
        <taxon>Ascomycota</taxon>
        <taxon>Pezizomycotina</taxon>
        <taxon>Dothideomycetes</taxon>
        <taxon>Pleosporomycetidae</taxon>
        <taxon>Pleosporales</taxon>
        <taxon>Melanommataceae</taxon>
        <taxon>Melanomma</taxon>
    </lineage>
</organism>
<dbReference type="AlphaFoldDB" id="A0A6A6WU73"/>
<keyword evidence="3" id="KW-1185">Reference proteome</keyword>
<dbReference type="Pfam" id="PF06985">
    <property type="entry name" value="HET"/>
    <property type="match status" value="1"/>
</dbReference>
<protein>
    <submittedName>
        <fullName evidence="2">HET-domain-containing protein</fullName>
    </submittedName>
</protein>
<name>A0A6A6WU73_9PLEO</name>
<feature type="non-terminal residue" evidence="2">
    <location>
        <position position="255"/>
    </location>
</feature>
<evidence type="ECO:0000259" key="1">
    <source>
        <dbReference type="Pfam" id="PF06985"/>
    </source>
</evidence>
<dbReference type="OrthoDB" id="5386682at2759"/>
<feature type="domain" description="Heterokaryon incompatibility" evidence="1">
    <location>
        <begin position="16"/>
        <end position="103"/>
    </location>
</feature>
<evidence type="ECO:0000313" key="2">
    <source>
        <dbReference type="EMBL" id="KAF2787649.1"/>
    </source>
</evidence>
<proteinExistence type="predicted"/>
<dbReference type="InterPro" id="IPR010730">
    <property type="entry name" value="HET"/>
</dbReference>
<dbReference type="PANTHER" id="PTHR24148:SF73">
    <property type="entry name" value="HET DOMAIN PROTEIN (AFU_ORTHOLOGUE AFUA_8G01020)"/>
    <property type="match status" value="1"/>
</dbReference>
<dbReference type="Proteomes" id="UP000799757">
    <property type="component" value="Unassembled WGS sequence"/>
</dbReference>
<dbReference type="PANTHER" id="PTHR24148">
    <property type="entry name" value="ANKYRIN REPEAT DOMAIN-CONTAINING PROTEIN 39 HOMOLOG-RELATED"/>
    <property type="match status" value="1"/>
</dbReference>
<reference evidence="2" key="1">
    <citation type="journal article" date="2020" name="Stud. Mycol.">
        <title>101 Dothideomycetes genomes: a test case for predicting lifestyles and emergence of pathogens.</title>
        <authorList>
            <person name="Haridas S."/>
            <person name="Albert R."/>
            <person name="Binder M."/>
            <person name="Bloem J."/>
            <person name="Labutti K."/>
            <person name="Salamov A."/>
            <person name="Andreopoulos B."/>
            <person name="Baker S."/>
            <person name="Barry K."/>
            <person name="Bills G."/>
            <person name="Bluhm B."/>
            <person name="Cannon C."/>
            <person name="Castanera R."/>
            <person name="Culley D."/>
            <person name="Daum C."/>
            <person name="Ezra D."/>
            <person name="Gonzalez J."/>
            <person name="Henrissat B."/>
            <person name="Kuo A."/>
            <person name="Liang C."/>
            <person name="Lipzen A."/>
            <person name="Lutzoni F."/>
            <person name="Magnuson J."/>
            <person name="Mondo S."/>
            <person name="Nolan M."/>
            <person name="Ohm R."/>
            <person name="Pangilinan J."/>
            <person name="Park H.-J."/>
            <person name="Ramirez L."/>
            <person name="Alfaro M."/>
            <person name="Sun H."/>
            <person name="Tritt A."/>
            <person name="Yoshinaga Y."/>
            <person name="Zwiers L.-H."/>
            <person name="Turgeon B."/>
            <person name="Goodwin S."/>
            <person name="Spatafora J."/>
            <person name="Crous P."/>
            <person name="Grigoriev I."/>
        </authorList>
    </citation>
    <scope>NUCLEOTIDE SEQUENCE</scope>
    <source>
        <strain evidence="2">CBS 109.77</strain>
    </source>
</reference>
<evidence type="ECO:0000313" key="3">
    <source>
        <dbReference type="Proteomes" id="UP000799757"/>
    </source>
</evidence>
<dbReference type="InterPro" id="IPR052895">
    <property type="entry name" value="HetReg/Transcr_Mod"/>
</dbReference>